<dbReference type="CDD" id="cd00405">
    <property type="entry name" value="PRAI"/>
    <property type="match status" value="1"/>
</dbReference>
<evidence type="ECO:0000256" key="7">
    <source>
        <dbReference type="ARBA" id="ARBA00023141"/>
    </source>
</evidence>
<keyword evidence="12" id="KW-1185">Reference proteome</keyword>
<evidence type="ECO:0000256" key="5">
    <source>
        <dbReference type="ARBA" id="ARBA00022605"/>
    </source>
</evidence>
<proteinExistence type="inferred from homology"/>
<keyword evidence="8 9" id="KW-0413">Isomerase</keyword>
<dbReference type="RefSeq" id="WP_120747311.1">
    <property type="nucleotide sequence ID" value="NZ_RBAH01000007.1"/>
</dbReference>
<evidence type="ECO:0000256" key="8">
    <source>
        <dbReference type="ARBA" id="ARBA00023235"/>
    </source>
</evidence>
<dbReference type="OrthoDB" id="9786954at2"/>
<keyword evidence="5 9" id="KW-0028">Amino-acid biosynthesis</keyword>
<reference evidence="11 12" key="1">
    <citation type="journal article" date="2007" name="Int. J. Syst. Evol. Microbiol.">
        <title>Paenibacillus ginsengarvi sp. nov., isolated from soil from ginseng cultivation.</title>
        <authorList>
            <person name="Yoon M.H."/>
            <person name="Ten L.N."/>
            <person name="Im W.T."/>
        </authorList>
    </citation>
    <scope>NUCLEOTIDE SEQUENCE [LARGE SCALE GENOMIC DNA]</scope>
    <source>
        <strain evidence="11 12">KCTC 13059</strain>
    </source>
</reference>
<name>A0A3B0CIN6_9BACL</name>
<dbReference type="PANTHER" id="PTHR42894">
    <property type="entry name" value="N-(5'-PHOSPHORIBOSYL)ANTHRANILATE ISOMERASE"/>
    <property type="match status" value="1"/>
</dbReference>
<protein>
    <recommendedName>
        <fullName evidence="4 9">N-(5'-phosphoribosyl)anthranilate isomerase</fullName>
        <shortName evidence="9">PRAI</shortName>
        <ecNumber evidence="3 9">5.3.1.24</ecNumber>
    </recommendedName>
</protein>
<dbReference type="EMBL" id="RBAH01000007">
    <property type="protein sequence ID" value="RKN84568.1"/>
    <property type="molecule type" value="Genomic_DNA"/>
</dbReference>
<dbReference type="InterPro" id="IPR011060">
    <property type="entry name" value="RibuloseP-bd_barrel"/>
</dbReference>
<dbReference type="Gene3D" id="3.20.20.70">
    <property type="entry name" value="Aldolase class I"/>
    <property type="match status" value="1"/>
</dbReference>
<comment type="pathway">
    <text evidence="2 9">Amino-acid biosynthesis; L-tryptophan biosynthesis; L-tryptophan from chorismate: step 3/5.</text>
</comment>
<dbReference type="InterPro" id="IPR044643">
    <property type="entry name" value="TrpF_fam"/>
</dbReference>
<evidence type="ECO:0000256" key="4">
    <source>
        <dbReference type="ARBA" id="ARBA00022272"/>
    </source>
</evidence>
<dbReference type="HAMAP" id="MF_00135">
    <property type="entry name" value="PRAI"/>
    <property type="match status" value="1"/>
</dbReference>
<dbReference type="Pfam" id="PF00697">
    <property type="entry name" value="PRAI"/>
    <property type="match status" value="1"/>
</dbReference>
<dbReference type="UniPathway" id="UPA00035">
    <property type="reaction ID" value="UER00042"/>
</dbReference>
<dbReference type="GO" id="GO:0004640">
    <property type="term" value="F:phosphoribosylanthranilate isomerase activity"/>
    <property type="evidence" value="ECO:0007669"/>
    <property type="project" value="UniProtKB-UniRule"/>
</dbReference>
<comment type="catalytic activity">
    <reaction evidence="1 9">
        <text>N-(5-phospho-beta-D-ribosyl)anthranilate = 1-(2-carboxyphenylamino)-1-deoxy-D-ribulose 5-phosphate</text>
        <dbReference type="Rhea" id="RHEA:21540"/>
        <dbReference type="ChEBI" id="CHEBI:18277"/>
        <dbReference type="ChEBI" id="CHEBI:58613"/>
        <dbReference type="EC" id="5.3.1.24"/>
    </reaction>
</comment>
<comment type="caution">
    <text evidence="11">The sequence shown here is derived from an EMBL/GenBank/DDBJ whole genome shotgun (WGS) entry which is preliminary data.</text>
</comment>
<evidence type="ECO:0000313" key="12">
    <source>
        <dbReference type="Proteomes" id="UP000282311"/>
    </source>
</evidence>
<evidence type="ECO:0000256" key="2">
    <source>
        <dbReference type="ARBA" id="ARBA00004664"/>
    </source>
</evidence>
<gene>
    <name evidence="9" type="primary">trpF</name>
    <name evidence="11" type="ORF">D7M11_11245</name>
</gene>
<evidence type="ECO:0000259" key="10">
    <source>
        <dbReference type="Pfam" id="PF00697"/>
    </source>
</evidence>
<evidence type="ECO:0000256" key="3">
    <source>
        <dbReference type="ARBA" id="ARBA00012572"/>
    </source>
</evidence>
<keyword evidence="7 9" id="KW-0057">Aromatic amino acid biosynthesis</keyword>
<dbReference type="PANTHER" id="PTHR42894:SF1">
    <property type="entry name" value="N-(5'-PHOSPHORIBOSYL)ANTHRANILATE ISOMERASE"/>
    <property type="match status" value="1"/>
</dbReference>
<organism evidence="11 12">
    <name type="scientific">Paenibacillus ginsengarvi</name>
    <dbReference type="NCBI Taxonomy" id="400777"/>
    <lineage>
        <taxon>Bacteria</taxon>
        <taxon>Bacillati</taxon>
        <taxon>Bacillota</taxon>
        <taxon>Bacilli</taxon>
        <taxon>Bacillales</taxon>
        <taxon>Paenibacillaceae</taxon>
        <taxon>Paenibacillus</taxon>
    </lineage>
</organism>
<evidence type="ECO:0000256" key="1">
    <source>
        <dbReference type="ARBA" id="ARBA00001164"/>
    </source>
</evidence>
<evidence type="ECO:0000313" key="11">
    <source>
        <dbReference type="EMBL" id="RKN84568.1"/>
    </source>
</evidence>
<comment type="similarity">
    <text evidence="9">Belongs to the TrpF family.</text>
</comment>
<dbReference type="GO" id="GO:0000162">
    <property type="term" value="P:L-tryptophan biosynthetic process"/>
    <property type="evidence" value="ECO:0007669"/>
    <property type="project" value="UniProtKB-UniRule"/>
</dbReference>
<accession>A0A3B0CIN6</accession>
<feature type="domain" description="N-(5'phosphoribosyl) anthranilate isomerase (PRAI)" evidence="10">
    <location>
        <begin position="4"/>
        <end position="221"/>
    </location>
</feature>
<dbReference type="SUPFAM" id="SSF51366">
    <property type="entry name" value="Ribulose-phoshate binding barrel"/>
    <property type="match status" value="1"/>
</dbReference>
<keyword evidence="6 9" id="KW-0822">Tryptophan biosynthesis</keyword>
<evidence type="ECO:0000256" key="9">
    <source>
        <dbReference type="HAMAP-Rule" id="MF_00135"/>
    </source>
</evidence>
<dbReference type="Proteomes" id="UP000282311">
    <property type="component" value="Unassembled WGS sequence"/>
</dbReference>
<dbReference type="AlphaFoldDB" id="A0A3B0CIN6"/>
<sequence>MTTVKICGLKDRNTLASVLELPVDHIGFLFAKSKRQVTPGEAGELVRLVKERRASGQPVPLTVGVFVNPSMEQLEETLRIAPLDIVQLHGAESADFCQLVRERFGVRVYRVFSAPEAAASADGLERAQAITDSLASYAGSIDGLLLDTAGGGTGRKFDWSLIPAYAAWARSAGLPLLVAGGLSADNVEKLIAEYSPDGVDVSSGVETDGIKDITKIQAFVERVKLHEPHASA</sequence>
<dbReference type="InterPro" id="IPR001240">
    <property type="entry name" value="PRAI_dom"/>
</dbReference>
<evidence type="ECO:0000256" key="6">
    <source>
        <dbReference type="ARBA" id="ARBA00022822"/>
    </source>
</evidence>
<dbReference type="InterPro" id="IPR013785">
    <property type="entry name" value="Aldolase_TIM"/>
</dbReference>
<dbReference type="EC" id="5.3.1.24" evidence="3 9"/>